<proteinExistence type="predicted"/>
<name>A0A1Y3PKG5_9BACI</name>
<dbReference type="Proteomes" id="UP000196475">
    <property type="component" value="Unassembled WGS sequence"/>
</dbReference>
<dbReference type="EMBL" id="LZRT01000068">
    <property type="protein sequence ID" value="OUM87885.1"/>
    <property type="molecule type" value="Genomic_DNA"/>
</dbReference>
<dbReference type="SUPFAM" id="SSF52540">
    <property type="entry name" value="P-loop containing nucleoside triphosphate hydrolases"/>
    <property type="match status" value="1"/>
</dbReference>
<evidence type="ECO:0008006" key="3">
    <source>
        <dbReference type="Google" id="ProtNLM"/>
    </source>
</evidence>
<dbReference type="Pfam" id="PF13238">
    <property type="entry name" value="AAA_18"/>
    <property type="match status" value="1"/>
</dbReference>
<protein>
    <recommendedName>
        <fullName evidence="3">Dephospho-CoA kinase</fullName>
    </recommendedName>
</protein>
<gene>
    <name evidence="1" type="ORF">BAA01_12030</name>
</gene>
<dbReference type="Gene3D" id="3.40.50.300">
    <property type="entry name" value="P-loop containing nucleotide triphosphate hydrolases"/>
    <property type="match status" value="1"/>
</dbReference>
<comment type="caution">
    <text evidence="1">The sequence shown here is derived from an EMBL/GenBank/DDBJ whole genome shotgun (WGS) entry which is preliminary data.</text>
</comment>
<dbReference type="AlphaFoldDB" id="A0A1Y3PKG5"/>
<organism evidence="1 2">
    <name type="scientific">Bacillus thermozeamaize</name>
    <dbReference type="NCBI Taxonomy" id="230954"/>
    <lineage>
        <taxon>Bacteria</taxon>
        <taxon>Bacillati</taxon>
        <taxon>Bacillota</taxon>
        <taxon>Bacilli</taxon>
        <taxon>Bacillales</taxon>
        <taxon>Bacillaceae</taxon>
        <taxon>Bacillus</taxon>
    </lineage>
</organism>
<evidence type="ECO:0000313" key="1">
    <source>
        <dbReference type="EMBL" id="OUM87885.1"/>
    </source>
</evidence>
<evidence type="ECO:0000313" key="2">
    <source>
        <dbReference type="Proteomes" id="UP000196475"/>
    </source>
</evidence>
<sequence length="192" mass="22426">MDDSSHHEIFIKEKSAVKPPIALTGKARSGKNTVAKYLDEKYGYVPFAFSDDIKRIAKDIFPWRFGKGKDREILQQVGEKMREIDPDVWVEKTLNRIDHFKDDLNIVITDLRMPNEYAACRERGFVIIKVDADDEVRRKRMMDNGDVFREEDLGHETENYVDGFRVDYVIDNNGDIESLYEQVDEIMKKITS</sequence>
<dbReference type="PANTHER" id="PTHR41930">
    <property type="entry name" value="UPF0200 PROTEIN MJ1399"/>
    <property type="match status" value="1"/>
</dbReference>
<reference evidence="2" key="1">
    <citation type="submission" date="2016-06" db="EMBL/GenBank/DDBJ databases">
        <authorList>
            <person name="Nascimento L."/>
            <person name="Pereira R.V."/>
            <person name="Martins L.F."/>
            <person name="Quaggio R.B."/>
            <person name="Silva A.M."/>
            <person name="Setubal J.C."/>
        </authorList>
    </citation>
    <scope>NUCLEOTIDE SEQUENCE [LARGE SCALE GENOMIC DNA]</scope>
</reference>
<accession>A0A1Y3PKG5</accession>
<dbReference type="PANTHER" id="PTHR41930:SF1">
    <property type="entry name" value="DEPHOSPHO-COA KINASE"/>
    <property type="match status" value="1"/>
</dbReference>
<dbReference type="InterPro" id="IPR027417">
    <property type="entry name" value="P-loop_NTPase"/>
</dbReference>